<dbReference type="AlphaFoldDB" id="A0A2V0Q7J6"/>
<proteinExistence type="inferred from homology"/>
<dbReference type="Proteomes" id="UP000247480">
    <property type="component" value="Unassembled WGS sequence"/>
</dbReference>
<comment type="caution">
    <text evidence="9">The sequence shown here is derived from an EMBL/GenBank/DDBJ whole genome shotgun (WGS) entry which is preliminary data.</text>
</comment>
<feature type="transmembrane region" description="Helical" evidence="7">
    <location>
        <begin position="30"/>
        <end position="49"/>
    </location>
</feature>
<feature type="transmembrane region" description="Helical" evidence="7">
    <location>
        <begin position="241"/>
        <end position="266"/>
    </location>
</feature>
<dbReference type="CDD" id="cd06261">
    <property type="entry name" value="TM_PBP2"/>
    <property type="match status" value="1"/>
</dbReference>
<evidence type="ECO:0000256" key="6">
    <source>
        <dbReference type="ARBA" id="ARBA00023136"/>
    </source>
</evidence>
<dbReference type="RefSeq" id="WP_181436460.1">
    <property type="nucleotide sequence ID" value="NZ_AP019411.1"/>
</dbReference>
<evidence type="ECO:0000256" key="3">
    <source>
        <dbReference type="ARBA" id="ARBA00022692"/>
    </source>
</evidence>
<evidence type="ECO:0000256" key="1">
    <source>
        <dbReference type="ARBA" id="ARBA00004651"/>
    </source>
</evidence>
<comment type="subcellular location">
    <subcellularLocation>
        <location evidence="1 7">Cell membrane</location>
        <topology evidence="1 7">Multi-pass membrane protein</topology>
    </subcellularLocation>
</comment>
<feature type="transmembrane region" description="Helical" evidence="7">
    <location>
        <begin position="135"/>
        <end position="156"/>
    </location>
</feature>
<feature type="transmembrane region" description="Helical" evidence="7">
    <location>
        <begin position="99"/>
        <end position="115"/>
    </location>
</feature>
<keyword evidence="3 7" id="KW-0812">Transmembrane</keyword>
<evidence type="ECO:0000256" key="4">
    <source>
        <dbReference type="ARBA" id="ARBA00022970"/>
    </source>
</evidence>
<evidence type="ECO:0000313" key="10">
    <source>
        <dbReference type="Proteomes" id="UP000247480"/>
    </source>
</evidence>
<evidence type="ECO:0000313" key="9">
    <source>
        <dbReference type="EMBL" id="GBH08799.1"/>
    </source>
</evidence>
<feature type="transmembrane region" description="Helical" evidence="7">
    <location>
        <begin position="69"/>
        <end position="87"/>
    </location>
</feature>
<dbReference type="InterPro" id="IPR043429">
    <property type="entry name" value="ArtM/GltK/GlnP/TcyL/YhdX-like"/>
</dbReference>
<evidence type="ECO:0000259" key="8">
    <source>
        <dbReference type="PROSITE" id="PS50928"/>
    </source>
</evidence>
<reference evidence="9 10" key="1">
    <citation type="submission" date="2018-04" db="EMBL/GenBank/DDBJ databases">
        <title>Draft genome sequence of Pseudomonas syringae pv. actinidiae biovar 1 strains isolated from kiwifruit in Kagawa prefecture.</title>
        <authorList>
            <person name="Tabuchi M."/>
            <person name="Saito M."/>
            <person name="Fujiwara S."/>
            <person name="Sasa N."/>
            <person name="Akimitsu K."/>
            <person name="Gomi K."/>
            <person name="Konishi-Sugita S."/>
            <person name="Hamano K."/>
            <person name="Kataoka I."/>
        </authorList>
    </citation>
    <scope>NUCLEOTIDE SEQUENCE [LARGE SCALE GENOMIC DNA]</scope>
    <source>
        <strain evidence="9 10">MAFF212206</strain>
    </source>
</reference>
<protein>
    <submittedName>
        <fullName evidence="9">Permease component</fullName>
    </submittedName>
</protein>
<dbReference type="Pfam" id="PF00528">
    <property type="entry name" value="BPD_transp_1"/>
    <property type="match status" value="1"/>
</dbReference>
<keyword evidence="4" id="KW-0029">Amino-acid transport</keyword>
<keyword evidence="7" id="KW-0813">Transport</keyword>
<dbReference type="InterPro" id="IPR035906">
    <property type="entry name" value="MetI-like_sf"/>
</dbReference>
<evidence type="ECO:0000256" key="7">
    <source>
        <dbReference type="RuleBase" id="RU363032"/>
    </source>
</evidence>
<keyword evidence="5 7" id="KW-1133">Transmembrane helix</keyword>
<name>A0A2V0Q7J6_PSESF</name>
<dbReference type="PANTHER" id="PTHR30614:SF37">
    <property type="entry name" value="AMINO-ACID ABC TRANSPORTER PERMEASE PROTEIN YHDX-RELATED"/>
    <property type="match status" value="1"/>
</dbReference>
<evidence type="ECO:0000256" key="2">
    <source>
        <dbReference type="ARBA" id="ARBA00010072"/>
    </source>
</evidence>
<dbReference type="GO" id="GO:0005886">
    <property type="term" value="C:plasma membrane"/>
    <property type="evidence" value="ECO:0007669"/>
    <property type="project" value="UniProtKB-SubCell"/>
</dbReference>
<keyword evidence="6 7" id="KW-0472">Membrane</keyword>
<dbReference type="GO" id="GO:0006865">
    <property type="term" value="P:amino acid transport"/>
    <property type="evidence" value="ECO:0007669"/>
    <property type="project" value="UniProtKB-KW"/>
</dbReference>
<dbReference type="GO" id="GO:0055085">
    <property type="term" value="P:transmembrane transport"/>
    <property type="evidence" value="ECO:0007669"/>
    <property type="project" value="InterPro"/>
</dbReference>
<dbReference type="Gene3D" id="1.10.3720.10">
    <property type="entry name" value="MetI-like"/>
    <property type="match status" value="1"/>
</dbReference>
<organism evidence="9 10">
    <name type="scientific">Pseudomonas syringae pv. actinidiae</name>
    <dbReference type="NCBI Taxonomy" id="103796"/>
    <lineage>
        <taxon>Bacteria</taxon>
        <taxon>Pseudomonadati</taxon>
        <taxon>Pseudomonadota</taxon>
        <taxon>Gammaproteobacteria</taxon>
        <taxon>Pseudomonadales</taxon>
        <taxon>Pseudomonadaceae</taxon>
        <taxon>Pseudomonas</taxon>
        <taxon>Pseudomonas syringae</taxon>
    </lineage>
</organism>
<evidence type="ECO:0000256" key="5">
    <source>
        <dbReference type="ARBA" id="ARBA00022989"/>
    </source>
</evidence>
<dbReference type="SUPFAM" id="SSF161098">
    <property type="entry name" value="MetI-like"/>
    <property type="match status" value="1"/>
</dbReference>
<dbReference type="PROSITE" id="PS50928">
    <property type="entry name" value="ABC_TM1"/>
    <property type="match status" value="1"/>
</dbReference>
<dbReference type="InterPro" id="IPR000515">
    <property type="entry name" value="MetI-like"/>
</dbReference>
<sequence length="274" mass="29355">MECANWVLSKVSFGLIEFIRNTPLLIQVTFWYFAVVLNFPPAVIAAKYLDGVIISKQGVFIPSIALNEGGIFSGLSILLVAGIALYMTSRFARKGPARLAKLAVLIAAAGLLYYFKPLAMSFPTATRFSASGGTHFSAEMVALILGLSINACAYIAEILRGGLETLPKGQWEAASSLGFGRSKALTNIILPQVFRVVLPSLGNQYISLAKNTSIGIAIGYPDLFNVTGTVANQTGRTLEGIVLMVIAYLVISWAISGLTNVASFFVNKAHRGQR</sequence>
<dbReference type="EMBL" id="BGJZ01000101">
    <property type="protein sequence ID" value="GBH08799.1"/>
    <property type="molecule type" value="Genomic_DNA"/>
</dbReference>
<gene>
    <name evidence="9" type="ORF">KPSA1_02182</name>
</gene>
<comment type="similarity">
    <text evidence="2">Belongs to the binding-protein-dependent transport system permease family. HisMQ subfamily.</text>
</comment>
<feature type="domain" description="ABC transmembrane type-1" evidence="8">
    <location>
        <begin position="60"/>
        <end position="259"/>
    </location>
</feature>
<accession>A0A2V0Q7J6</accession>
<dbReference type="PANTHER" id="PTHR30614">
    <property type="entry name" value="MEMBRANE COMPONENT OF AMINO ACID ABC TRANSPORTER"/>
    <property type="match status" value="1"/>
</dbReference>